<comment type="caution">
    <text evidence="4">The sequence shown here is derived from an EMBL/GenBank/DDBJ whole genome shotgun (WGS) entry which is preliminary data.</text>
</comment>
<keyword evidence="5" id="KW-1185">Reference proteome</keyword>
<gene>
    <name evidence="4" type="ORF">AW736_03480</name>
</gene>
<evidence type="ECO:0000256" key="1">
    <source>
        <dbReference type="ARBA" id="ARBA00022691"/>
    </source>
</evidence>
<evidence type="ECO:0000313" key="4">
    <source>
        <dbReference type="EMBL" id="OAM91361.1"/>
    </source>
</evidence>
<dbReference type="Gene3D" id="2.40.30.70">
    <property type="entry name" value="YaeB-like"/>
    <property type="match status" value="1"/>
</dbReference>
<dbReference type="InterPro" id="IPR040372">
    <property type="entry name" value="YaeB-like"/>
</dbReference>
<organism evidence="4 5">
    <name type="scientific">Termitidicoccus mucosus</name>
    <dbReference type="NCBI Taxonomy" id="1184151"/>
    <lineage>
        <taxon>Bacteria</taxon>
        <taxon>Pseudomonadati</taxon>
        <taxon>Verrucomicrobiota</taxon>
        <taxon>Opitutia</taxon>
        <taxon>Opitutales</taxon>
        <taxon>Opitutaceae</taxon>
        <taxon>Termitidicoccus</taxon>
    </lineage>
</organism>
<dbReference type="InterPro" id="IPR023370">
    <property type="entry name" value="TrmO-like_N"/>
</dbReference>
<dbReference type="Proteomes" id="UP000078486">
    <property type="component" value="Unassembled WGS sequence"/>
</dbReference>
<dbReference type="NCBIfam" id="TIGR00104">
    <property type="entry name" value="tRNA_TsaA"/>
    <property type="match status" value="1"/>
</dbReference>
<evidence type="ECO:0000313" key="5">
    <source>
        <dbReference type="Proteomes" id="UP000078486"/>
    </source>
</evidence>
<evidence type="ECO:0000256" key="2">
    <source>
        <dbReference type="ARBA" id="ARBA00033753"/>
    </source>
</evidence>
<dbReference type="PANTHER" id="PTHR12818">
    <property type="entry name" value="TRNA (ADENINE(37)-N6)-METHYLTRANSFERASE"/>
    <property type="match status" value="1"/>
</dbReference>
<name>A0A178INU0_9BACT</name>
<sequence length="296" mass="32255">MASPPPDAHPRAKSRPAALPSPIVLTPIGVIESPWRSVSDHCDYKTPARLRLRDDLLDALKGVEYFSHLWVIYHQHRSAEWLRGRGWAADGTAPLVLPECDDRSGQGVFSSRAPCRPSGLGSCIVELLERRGTLLTVRGLDALDGTPLLDIKVYVPQFDAFPGALTPLGWASVLAHDDDATRATRWLHWDTTGPEFALGLRAGLAAMKRLGTRRNAPGLHSRLAGSLFFAQGWELATGCTPLRATLALEERDSGAPPWEASLAGSGKRRCRLALHRLDWPDAAAVMAADNRALFAR</sequence>
<dbReference type="InterPro" id="IPR036413">
    <property type="entry name" value="YaeB-like_sf"/>
</dbReference>
<evidence type="ECO:0000259" key="3">
    <source>
        <dbReference type="PROSITE" id="PS51668"/>
    </source>
</evidence>
<dbReference type="AlphaFoldDB" id="A0A178INU0"/>
<reference evidence="4 5" key="1">
    <citation type="submission" date="2016-01" db="EMBL/GenBank/DDBJ databases">
        <title>High potential of lignocellulose degradation of a new Verrucomicrobia species.</title>
        <authorList>
            <person name="Wang Y."/>
            <person name="Shi Y."/>
            <person name="Qiu Z."/>
            <person name="Liu S."/>
            <person name="Yang H."/>
        </authorList>
    </citation>
    <scope>NUCLEOTIDE SEQUENCE [LARGE SCALE GENOMIC DNA]</scope>
    <source>
        <strain evidence="4 5">TSB47</strain>
    </source>
</reference>
<dbReference type="EMBL" id="LRRQ01000029">
    <property type="protein sequence ID" value="OAM91361.1"/>
    <property type="molecule type" value="Genomic_DNA"/>
</dbReference>
<dbReference type="STRING" id="1184151.AW736_03480"/>
<proteinExistence type="inferred from homology"/>
<dbReference type="Pfam" id="PF01980">
    <property type="entry name" value="TrmO_N"/>
    <property type="match status" value="1"/>
</dbReference>
<dbReference type="PROSITE" id="PS51668">
    <property type="entry name" value="TSAA_2"/>
    <property type="match status" value="1"/>
</dbReference>
<feature type="domain" description="TsaA-like" evidence="3">
    <location>
        <begin position="25"/>
        <end position="163"/>
    </location>
</feature>
<comment type="similarity">
    <text evidence="2">Belongs to the tRNA methyltransferase O family.</text>
</comment>
<dbReference type="PANTHER" id="PTHR12818:SF0">
    <property type="entry name" value="TRNA (ADENINE(37)-N6)-METHYLTRANSFERASE"/>
    <property type="match status" value="1"/>
</dbReference>
<keyword evidence="1" id="KW-0949">S-adenosyl-L-methionine</keyword>
<dbReference type="SUPFAM" id="SSF118196">
    <property type="entry name" value="YaeB-like"/>
    <property type="match status" value="1"/>
</dbReference>
<accession>A0A178INU0</accession>
<protein>
    <recommendedName>
        <fullName evidence="3">TsaA-like domain-containing protein</fullName>
    </recommendedName>
</protein>
<dbReference type="InterPro" id="IPR036414">
    <property type="entry name" value="YaeB_N_sf"/>
</dbReference>